<dbReference type="InterPro" id="IPR018856">
    <property type="entry name" value="Stn1_N"/>
</dbReference>
<comment type="subcellular location">
    <subcellularLocation>
        <location evidence="1">Chromosome</location>
        <location evidence="1">Telomere</location>
    </subcellularLocation>
</comment>
<dbReference type="Pfam" id="PF10451">
    <property type="entry name" value="Stn1"/>
    <property type="match status" value="1"/>
</dbReference>
<feature type="domain" description="CST complex subunit Stn1 N-terminal" evidence="5">
    <location>
        <begin position="46"/>
        <end position="91"/>
    </location>
</feature>
<evidence type="ECO:0000256" key="2">
    <source>
        <dbReference type="ARBA" id="ARBA00022454"/>
    </source>
</evidence>
<feature type="compositionally biased region" description="Low complexity" evidence="4">
    <location>
        <begin position="101"/>
        <end position="118"/>
    </location>
</feature>
<feature type="region of interest" description="Disordered" evidence="4">
    <location>
        <begin position="92"/>
        <end position="154"/>
    </location>
</feature>
<dbReference type="STRING" id="1835702.A0A1F5LF41"/>
<dbReference type="Gene3D" id="2.40.50.140">
    <property type="entry name" value="Nucleic acid-binding proteins"/>
    <property type="match status" value="1"/>
</dbReference>
<evidence type="ECO:0000259" key="5">
    <source>
        <dbReference type="Pfam" id="PF10451"/>
    </source>
</evidence>
<protein>
    <recommendedName>
        <fullName evidence="5">CST complex subunit Stn1 N-terminal domain-containing protein</fullName>
    </recommendedName>
</protein>
<dbReference type="RefSeq" id="XP_022486983.1">
    <property type="nucleotide sequence ID" value="XM_022633129.1"/>
</dbReference>
<proteinExistence type="predicted"/>
<reference evidence="6 7" key="1">
    <citation type="journal article" date="2016" name="Sci. Rep.">
        <title>Penicillium arizonense, a new, genome sequenced fungal species, reveals a high chemical diversity in secreted metabolites.</title>
        <authorList>
            <person name="Grijseels S."/>
            <person name="Nielsen J.C."/>
            <person name="Randelovic M."/>
            <person name="Nielsen J."/>
            <person name="Nielsen K.F."/>
            <person name="Workman M."/>
            <person name="Frisvad J.C."/>
        </authorList>
    </citation>
    <scope>NUCLEOTIDE SEQUENCE [LARGE SCALE GENOMIC DNA]</scope>
    <source>
        <strain evidence="6 7">CBS 141311</strain>
    </source>
</reference>
<dbReference type="OrthoDB" id="77828at2759"/>
<evidence type="ECO:0000256" key="1">
    <source>
        <dbReference type="ARBA" id="ARBA00004574"/>
    </source>
</evidence>
<keyword evidence="3" id="KW-0779">Telomere</keyword>
<dbReference type="GeneID" id="34577863"/>
<accession>A0A1F5LF41</accession>
<gene>
    <name evidence="6" type="ORF">PENARI_c013G01590</name>
</gene>
<evidence type="ECO:0000256" key="3">
    <source>
        <dbReference type="ARBA" id="ARBA00022895"/>
    </source>
</evidence>
<dbReference type="GO" id="GO:0000781">
    <property type="term" value="C:chromosome, telomeric region"/>
    <property type="evidence" value="ECO:0007669"/>
    <property type="project" value="UniProtKB-SubCell"/>
</dbReference>
<sequence>MATDNNVDLTFYPAFCFKASPTHFTWVKMSAADVHRLRRLKEFVGQNIFFYNNHPIRFVSLVGLIVARTEITRRTILTLDDSSGATIDIAVLQQTQPNPKPNSNNSSISTRNTNQTTSDQADLEPEPTPWSNFSITSKPHPSQNPNPQQTHMTATENDPINITSLQPGTTIRIKGTLSLFRSSMQINLERFTLVPDTNAEMAFLDERLRFLIEVLSVPWVLSDAEVEGYRVDAEMGDVRALEERRRIERRGVKRREREERDARVIAKRYEREEREREREGAVCREDGVRVMRRFGWGDDK</sequence>
<keyword evidence="2" id="KW-0158">Chromosome</keyword>
<dbReference type="EMBL" id="LXJU01000013">
    <property type="protein sequence ID" value="OGE51539.1"/>
    <property type="molecule type" value="Genomic_DNA"/>
</dbReference>
<dbReference type="Proteomes" id="UP000177622">
    <property type="component" value="Unassembled WGS sequence"/>
</dbReference>
<evidence type="ECO:0000313" key="7">
    <source>
        <dbReference type="Proteomes" id="UP000177622"/>
    </source>
</evidence>
<dbReference type="InterPro" id="IPR012340">
    <property type="entry name" value="NA-bd_OB-fold"/>
</dbReference>
<keyword evidence="7" id="KW-1185">Reference proteome</keyword>
<comment type="caution">
    <text evidence="6">The sequence shown here is derived from an EMBL/GenBank/DDBJ whole genome shotgun (WGS) entry which is preliminary data.</text>
</comment>
<evidence type="ECO:0000313" key="6">
    <source>
        <dbReference type="EMBL" id="OGE51539.1"/>
    </source>
</evidence>
<organism evidence="6 7">
    <name type="scientific">Penicillium arizonense</name>
    <dbReference type="NCBI Taxonomy" id="1835702"/>
    <lineage>
        <taxon>Eukaryota</taxon>
        <taxon>Fungi</taxon>
        <taxon>Dikarya</taxon>
        <taxon>Ascomycota</taxon>
        <taxon>Pezizomycotina</taxon>
        <taxon>Eurotiomycetes</taxon>
        <taxon>Eurotiomycetidae</taxon>
        <taxon>Eurotiales</taxon>
        <taxon>Aspergillaceae</taxon>
        <taxon>Penicillium</taxon>
    </lineage>
</organism>
<dbReference type="AlphaFoldDB" id="A0A1F5LF41"/>
<feature type="compositionally biased region" description="Polar residues" evidence="4">
    <location>
        <begin position="129"/>
        <end position="154"/>
    </location>
</feature>
<evidence type="ECO:0000256" key="4">
    <source>
        <dbReference type="SAM" id="MobiDB-lite"/>
    </source>
</evidence>
<name>A0A1F5LF41_PENAI</name>
<dbReference type="SUPFAM" id="SSF50249">
    <property type="entry name" value="Nucleic acid-binding proteins"/>
    <property type="match status" value="1"/>
</dbReference>